<accession>A0A7D9D8R4</accession>
<dbReference type="Gene3D" id="3.60.10.10">
    <property type="entry name" value="Endonuclease/exonuclease/phosphatase"/>
    <property type="match status" value="1"/>
</dbReference>
<protein>
    <submittedName>
        <fullName evidence="1">RNA-directed DNA polymerase from transposon BS</fullName>
    </submittedName>
</protein>
<comment type="caution">
    <text evidence="1">The sequence shown here is derived from an EMBL/GenBank/DDBJ whole genome shotgun (WGS) entry which is preliminary data.</text>
</comment>
<organism evidence="1 2">
    <name type="scientific">Paramuricea clavata</name>
    <name type="common">Red gorgonian</name>
    <name type="synonym">Violescent sea-whip</name>
    <dbReference type="NCBI Taxonomy" id="317549"/>
    <lineage>
        <taxon>Eukaryota</taxon>
        <taxon>Metazoa</taxon>
        <taxon>Cnidaria</taxon>
        <taxon>Anthozoa</taxon>
        <taxon>Octocorallia</taxon>
        <taxon>Malacalcyonacea</taxon>
        <taxon>Plexauridae</taxon>
        <taxon>Paramuricea</taxon>
    </lineage>
</organism>
<reference evidence="1" key="1">
    <citation type="submission" date="2020-04" db="EMBL/GenBank/DDBJ databases">
        <authorList>
            <person name="Alioto T."/>
            <person name="Alioto T."/>
            <person name="Gomez Garrido J."/>
        </authorList>
    </citation>
    <scope>NUCLEOTIDE SEQUENCE</scope>
    <source>
        <strain evidence="1">A484AB</strain>
    </source>
</reference>
<proteinExistence type="predicted"/>
<dbReference type="GO" id="GO:0003964">
    <property type="term" value="F:RNA-directed DNA polymerase activity"/>
    <property type="evidence" value="ECO:0007669"/>
    <property type="project" value="UniProtKB-KW"/>
</dbReference>
<sequence length="111" mass="12781">MLHINETRLSGNIDDGFVNINGYDIFRADRNREGGGVALYVKTAINAYSRTDLIPDGLEAICLEIRKNRSKPFFVITWYRPPNSLVEIFDKFEILIRNLEAEDKEYQIVGI</sequence>
<keyword evidence="1" id="KW-0548">Nucleotidyltransferase</keyword>
<keyword evidence="2" id="KW-1185">Reference proteome</keyword>
<name>A0A7D9D8R4_PARCT</name>
<dbReference type="AlphaFoldDB" id="A0A7D9D8R4"/>
<evidence type="ECO:0000313" key="2">
    <source>
        <dbReference type="Proteomes" id="UP001152795"/>
    </source>
</evidence>
<gene>
    <name evidence="1" type="ORF">PACLA_8A059735</name>
</gene>
<evidence type="ECO:0000313" key="1">
    <source>
        <dbReference type="EMBL" id="CAB3978613.1"/>
    </source>
</evidence>
<dbReference type="OrthoDB" id="10068389at2759"/>
<dbReference type="EMBL" id="CACRXK020000129">
    <property type="protein sequence ID" value="CAB3978613.1"/>
    <property type="molecule type" value="Genomic_DNA"/>
</dbReference>
<dbReference type="InterPro" id="IPR036691">
    <property type="entry name" value="Endo/exonu/phosph_ase_sf"/>
</dbReference>
<dbReference type="Proteomes" id="UP001152795">
    <property type="component" value="Unassembled WGS sequence"/>
</dbReference>
<keyword evidence="1" id="KW-0695">RNA-directed DNA polymerase</keyword>
<keyword evidence="1" id="KW-0808">Transferase</keyword>